<dbReference type="Pfam" id="PF00534">
    <property type="entry name" value="Glycos_transf_1"/>
    <property type="match status" value="1"/>
</dbReference>
<evidence type="ECO:0000259" key="3">
    <source>
        <dbReference type="Pfam" id="PF13439"/>
    </source>
</evidence>
<name>A0A3B0VAK2_9ZZZZ</name>
<dbReference type="GO" id="GO:0009103">
    <property type="term" value="P:lipopolysaccharide biosynthetic process"/>
    <property type="evidence" value="ECO:0007669"/>
    <property type="project" value="TreeGrafter"/>
</dbReference>
<dbReference type="CDD" id="cd03809">
    <property type="entry name" value="GT4_MtfB-like"/>
    <property type="match status" value="1"/>
</dbReference>
<gene>
    <name evidence="4" type="ORF">MNBD_CHLOROFLEXI01-3139</name>
</gene>
<dbReference type="PANTHER" id="PTHR46401">
    <property type="entry name" value="GLYCOSYLTRANSFERASE WBBK-RELATED"/>
    <property type="match status" value="1"/>
</dbReference>
<dbReference type="InterPro" id="IPR001296">
    <property type="entry name" value="Glyco_trans_1"/>
</dbReference>
<dbReference type="GO" id="GO:0016757">
    <property type="term" value="F:glycosyltransferase activity"/>
    <property type="evidence" value="ECO:0007669"/>
    <property type="project" value="InterPro"/>
</dbReference>
<evidence type="ECO:0000256" key="1">
    <source>
        <dbReference type="ARBA" id="ARBA00022679"/>
    </source>
</evidence>
<protein>
    <submittedName>
        <fullName evidence="4">Glycosyltransferase</fullName>
    </submittedName>
</protein>
<feature type="domain" description="Glycosyl transferase family 1" evidence="2">
    <location>
        <begin position="193"/>
        <end position="345"/>
    </location>
</feature>
<proteinExistence type="predicted"/>
<dbReference type="PANTHER" id="PTHR46401:SF2">
    <property type="entry name" value="GLYCOSYLTRANSFERASE WBBK-RELATED"/>
    <property type="match status" value="1"/>
</dbReference>
<dbReference type="AlphaFoldDB" id="A0A3B0VAK2"/>
<organism evidence="4">
    <name type="scientific">hydrothermal vent metagenome</name>
    <dbReference type="NCBI Taxonomy" id="652676"/>
    <lineage>
        <taxon>unclassified sequences</taxon>
        <taxon>metagenomes</taxon>
        <taxon>ecological metagenomes</taxon>
    </lineage>
</organism>
<feature type="domain" description="Glycosyltransferase subfamily 4-like N-terminal" evidence="3">
    <location>
        <begin position="33"/>
        <end position="172"/>
    </location>
</feature>
<dbReference type="SUPFAM" id="SSF53756">
    <property type="entry name" value="UDP-Glycosyltransferase/glycogen phosphorylase"/>
    <property type="match status" value="1"/>
</dbReference>
<dbReference type="Gene3D" id="3.40.50.2000">
    <property type="entry name" value="Glycogen Phosphorylase B"/>
    <property type="match status" value="2"/>
</dbReference>
<sequence length="372" mass="41009">MIIGIDASRTVTGQRTGTEAYATFLLQALIPLAAAQKHQIRLYFNQSPPKNLFPNAPQLEHAVMPFPRLWTHVRLAAELHRRPPDVFFTPAHVIPFSYFGPSVATVHDLGYHHFPEAHPTRQLAYLRWSTRHNGRRARRIIADSQATKQDLIHLDGIPSDKIDVIYPGIDPTLQPVTDAGRITAVLAKYCITPPYLLFLSTLQPRKNLIRLIQAYAASNLPHQLVLAGKPGWLSQPILNEIKKSSIINRQSSIVVTGFVDEVDKAALLSGATAVLYPSLYEGFGFPVLEAQACGTAVLTANSSSLPEVAGDAALLVDPLNTATITQGIQRLVSDELLRQKLVQRGFENVKKFSWGETAVQILQTLEKAANSK</sequence>
<dbReference type="EMBL" id="UOEU01000677">
    <property type="protein sequence ID" value="VAW37740.1"/>
    <property type="molecule type" value="Genomic_DNA"/>
</dbReference>
<dbReference type="Pfam" id="PF13439">
    <property type="entry name" value="Glyco_transf_4"/>
    <property type="match status" value="1"/>
</dbReference>
<accession>A0A3B0VAK2</accession>
<reference evidence="4" key="1">
    <citation type="submission" date="2018-06" db="EMBL/GenBank/DDBJ databases">
        <authorList>
            <person name="Zhirakovskaya E."/>
        </authorList>
    </citation>
    <scope>NUCLEOTIDE SEQUENCE</scope>
</reference>
<evidence type="ECO:0000313" key="4">
    <source>
        <dbReference type="EMBL" id="VAW37740.1"/>
    </source>
</evidence>
<dbReference type="InterPro" id="IPR028098">
    <property type="entry name" value="Glyco_trans_4-like_N"/>
</dbReference>
<evidence type="ECO:0000259" key="2">
    <source>
        <dbReference type="Pfam" id="PF00534"/>
    </source>
</evidence>
<keyword evidence="1 4" id="KW-0808">Transferase</keyword>